<name>A0A089P370_9HYPH</name>
<evidence type="ECO:0000313" key="3">
    <source>
        <dbReference type="Proteomes" id="UP000029492"/>
    </source>
</evidence>
<dbReference type="KEGG" id="mor:MOC_5470"/>
<feature type="compositionally biased region" description="Low complexity" evidence="1">
    <location>
        <begin position="18"/>
        <end position="32"/>
    </location>
</feature>
<feature type="region of interest" description="Disordered" evidence="1">
    <location>
        <begin position="11"/>
        <end position="41"/>
    </location>
</feature>
<reference evidence="2 3" key="1">
    <citation type="journal article" date="2014" name="PLoS ONE">
        <title>Genome Information of Methylobacterium oryzae, a Plant-Probiotic Methylotroph in the Phyllosphere.</title>
        <authorList>
            <person name="Kwak M.J."/>
            <person name="Jeong H."/>
            <person name="Madhaiyan M."/>
            <person name="Lee Y."/>
            <person name="Sa T.M."/>
            <person name="Oh T.K."/>
            <person name="Kim J.F."/>
        </authorList>
    </citation>
    <scope>NUCLEOTIDE SEQUENCE [LARGE SCALE GENOMIC DNA]</scope>
    <source>
        <strain evidence="2 3">CBMB20</strain>
    </source>
</reference>
<accession>A0A089P370</accession>
<proteinExistence type="predicted"/>
<sequence length="41" mass="4165">MSPIIVISVRGSGRRMPGRGPAAGRQAERPGAVGTHSVPVV</sequence>
<dbReference type="HOGENOM" id="CLU_3272699_0_0_5"/>
<evidence type="ECO:0000313" key="2">
    <source>
        <dbReference type="EMBL" id="AIQ93225.1"/>
    </source>
</evidence>
<gene>
    <name evidence="2" type="ORF">MOC_5470</name>
</gene>
<organism evidence="2 3">
    <name type="scientific">Methylobacterium oryzae CBMB20</name>
    <dbReference type="NCBI Taxonomy" id="693986"/>
    <lineage>
        <taxon>Bacteria</taxon>
        <taxon>Pseudomonadati</taxon>
        <taxon>Pseudomonadota</taxon>
        <taxon>Alphaproteobacteria</taxon>
        <taxon>Hyphomicrobiales</taxon>
        <taxon>Methylobacteriaceae</taxon>
        <taxon>Methylobacterium</taxon>
    </lineage>
</organism>
<dbReference type="AlphaFoldDB" id="A0A089P370"/>
<dbReference type="Proteomes" id="UP000029492">
    <property type="component" value="Chromosome"/>
</dbReference>
<dbReference type="EMBL" id="CP003811">
    <property type="protein sequence ID" value="AIQ93225.1"/>
    <property type="molecule type" value="Genomic_DNA"/>
</dbReference>
<evidence type="ECO:0000256" key="1">
    <source>
        <dbReference type="SAM" id="MobiDB-lite"/>
    </source>
</evidence>
<protein>
    <submittedName>
        <fullName evidence="2">Protein of unassigned function</fullName>
    </submittedName>
</protein>
<keyword evidence="3" id="KW-1185">Reference proteome</keyword>